<name>A0AAD7BXC0_9AGAR</name>
<evidence type="ECO:0000313" key="3">
    <source>
        <dbReference type="Proteomes" id="UP001221142"/>
    </source>
</evidence>
<proteinExistence type="predicted"/>
<evidence type="ECO:0008006" key="4">
    <source>
        <dbReference type="Google" id="ProtNLM"/>
    </source>
</evidence>
<gene>
    <name evidence="2" type="ORF">FB45DRAFT_501324</name>
</gene>
<evidence type="ECO:0000256" key="1">
    <source>
        <dbReference type="SAM" id="MobiDB-lite"/>
    </source>
</evidence>
<accession>A0AAD7BXC0</accession>
<keyword evidence="3" id="KW-1185">Reference proteome</keyword>
<feature type="region of interest" description="Disordered" evidence="1">
    <location>
        <begin position="134"/>
        <end position="176"/>
    </location>
</feature>
<dbReference type="Pfam" id="PF18758">
    <property type="entry name" value="KDZ"/>
    <property type="match status" value="1"/>
</dbReference>
<evidence type="ECO:0000313" key="2">
    <source>
        <dbReference type="EMBL" id="KAJ7632370.1"/>
    </source>
</evidence>
<organism evidence="2 3">
    <name type="scientific">Roridomyces roridus</name>
    <dbReference type="NCBI Taxonomy" id="1738132"/>
    <lineage>
        <taxon>Eukaryota</taxon>
        <taxon>Fungi</taxon>
        <taxon>Dikarya</taxon>
        <taxon>Basidiomycota</taxon>
        <taxon>Agaricomycotina</taxon>
        <taxon>Agaricomycetes</taxon>
        <taxon>Agaricomycetidae</taxon>
        <taxon>Agaricales</taxon>
        <taxon>Marasmiineae</taxon>
        <taxon>Mycenaceae</taxon>
        <taxon>Roridomyces</taxon>
    </lineage>
</organism>
<sequence>MRERQKQRRKVRQHDVSMSHDLPLLTRCQVPLLPEWAETTTRNANGLLTGSDEPPPNAYTPAVVERQNLGPTALIAYEAKQAQKRKEEWEDMTQATRNKMRVLGELFEDDNFDPEDALISGISTIDNILDGGTRAQISHAGGDNNDNDDNDSSPDEAQQFEDGIEEEHRQGTRRKDWRTRRDRIVRRTDAFQVQMRYMVAAYGRHTAGEPLPEPTETERQDPEIFKVLVVDLFESRQEDVILPIGCGGYASALLRLGLVPCAPWKPTVALTIRALDVYRVAHARCPQFSIHAFARTLCDLHGVPMRPYLYQQISIAYDLYLEVRRGVERQVIQELGRDTPAWRMKNCCPACTYQLEDEDELIFNMLVTMDGNDSLKRVLRRKADGGEGVGEANDRPDNRDAGDDYYLPRDKVDEWAKRRLANILPLDDNGQDNPCKEKWKNMTNDVTARSSLLECRQMTVTIISFSLLKRRKWDLMSCHCREKCLDSRRTCLRT</sequence>
<comment type="caution">
    <text evidence="2">The sequence shown here is derived from an EMBL/GenBank/DDBJ whole genome shotgun (WGS) entry which is preliminary data.</text>
</comment>
<dbReference type="AlphaFoldDB" id="A0AAD7BXC0"/>
<feature type="compositionally biased region" description="Acidic residues" evidence="1">
    <location>
        <begin position="145"/>
        <end position="165"/>
    </location>
</feature>
<dbReference type="EMBL" id="JARKIF010000008">
    <property type="protein sequence ID" value="KAJ7632370.1"/>
    <property type="molecule type" value="Genomic_DNA"/>
</dbReference>
<dbReference type="Proteomes" id="UP001221142">
    <property type="component" value="Unassembled WGS sequence"/>
</dbReference>
<dbReference type="InterPro" id="IPR040521">
    <property type="entry name" value="KDZ"/>
</dbReference>
<reference evidence="2" key="1">
    <citation type="submission" date="2023-03" db="EMBL/GenBank/DDBJ databases">
        <title>Massive genome expansion in bonnet fungi (Mycena s.s.) driven by repeated elements and novel gene families across ecological guilds.</title>
        <authorList>
            <consortium name="Lawrence Berkeley National Laboratory"/>
            <person name="Harder C.B."/>
            <person name="Miyauchi S."/>
            <person name="Viragh M."/>
            <person name="Kuo A."/>
            <person name="Thoen E."/>
            <person name="Andreopoulos B."/>
            <person name="Lu D."/>
            <person name="Skrede I."/>
            <person name="Drula E."/>
            <person name="Henrissat B."/>
            <person name="Morin E."/>
            <person name="Kohler A."/>
            <person name="Barry K."/>
            <person name="LaButti K."/>
            <person name="Morin E."/>
            <person name="Salamov A."/>
            <person name="Lipzen A."/>
            <person name="Mereny Z."/>
            <person name="Hegedus B."/>
            <person name="Baldrian P."/>
            <person name="Stursova M."/>
            <person name="Weitz H."/>
            <person name="Taylor A."/>
            <person name="Grigoriev I.V."/>
            <person name="Nagy L.G."/>
            <person name="Martin F."/>
            <person name="Kauserud H."/>
        </authorList>
    </citation>
    <scope>NUCLEOTIDE SEQUENCE</scope>
    <source>
        <strain evidence="2">9284</strain>
    </source>
</reference>
<protein>
    <recommendedName>
        <fullName evidence="4">CxC1-like cysteine cluster associated with KDZ transposases domain-containing protein</fullName>
    </recommendedName>
</protein>